<reference evidence="6" key="1">
    <citation type="submission" date="2019-08" db="EMBL/GenBank/DDBJ databases">
        <title>Carotenoids and Carotenoid Binding Proteins in the Halophilic Cyanobacterium Euhalothece sp. ZM00.</title>
        <authorList>
            <person name="Cho S.M."/>
            <person name="Song J.Y."/>
            <person name="Park Y.-I."/>
        </authorList>
    </citation>
    <scope>NUCLEOTIDE SEQUENCE [LARGE SCALE GENOMIC DNA]</scope>
    <source>
        <strain evidence="6">Z-M001</strain>
    </source>
</reference>
<feature type="transmembrane region" description="Helical" evidence="4">
    <location>
        <begin position="7"/>
        <end position="33"/>
    </location>
</feature>
<dbReference type="Gene3D" id="3.20.20.80">
    <property type="entry name" value="Glycosidases"/>
    <property type="match status" value="1"/>
</dbReference>
<evidence type="ECO:0000256" key="1">
    <source>
        <dbReference type="ARBA" id="ARBA00001913"/>
    </source>
</evidence>
<gene>
    <name evidence="6" type="ORF">FRE64_10820</name>
</gene>
<proteinExistence type="predicted"/>
<accession>A0A5B8NMW2</accession>
<dbReference type="SMART" id="SM00642">
    <property type="entry name" value="Aamy"/>
    <property type="match status" value="1"/>
</dbReference>
<keyword evidence="3" id="KW-0732">Signal</keyword>
<dbReference type="PANTHER" id="PTHR10357:SF215">
    <property type="entry name" value="ALPHA-AMYLASE 1"/>
    <property type="match status" value="1"/>
</dbReference>
<organism evidence="6 7">
    <name type="scientific">Euhalothece natronophila Z-M001</name>
    <dbReference type="NCBI Taxonomy" id="522448"/>
    <lineage>
        <taxon>Bacteria</taxon>
        <taxon>Bacillati</taxon>
        <taxon>Cyanobacteriota</taxon>
        <taxon>Cyanophyceae</taxon>
        <taxon>Oscillatoriophycideae</taxon>
        <taxon>Chroococcales</taxon>
        <taxon>Halothecacae</taxon>
        <taxon>Halothece cluster</taxon>
        <taxon>Euhalothece</taxon>
    </lineage>
</organism>
<evidence type="ECO:0000259" key="5">
    <source>
        <dbReference type="SMART" id="SM00642"/>
    </source>
</evidence>
<name>A0A5B8NMW2_9CHRO</name>
<evidence type="ECO:0000256" key="4">
    <source>
        <dbReference type="SAM" id="Phobius"/>
    </source>
</evidence>
<dbReference type="RefSeq" id="WP_146296124.1">
    <property type="nucleotide sequence ID" value="NZ_CP042326.1"/>
</dbReference>
<evidence type="ECO:0000313" key="6">
    <source>
        <dbReference type="EMBL" id="QDZ40404.1"/>
    </source>
</evidence>
<keyword evidence="6" id="KW-0808">Transferase</keyword>
<dbReference type="InterPro" id="IPR006047">
    <property type="entry name" value="GH13_cat_dom"/>
</dbReference>
<dbReference type="Proteomes" id="UP000318453">
    <property type="component" value="Chromosome"/>
</dbReference>
<dbReference type="GO" id="GO:0046872">
    <property type="term" value="F:metal ion binding"/>
    <property type="evidence" value="ECO:0007669"/>
    <property type="project" value="UniProtKB-KW"/>
</dbReference>
<keyword evidence="4" id="KW-1133">Transmembrane helix</keyword>
<dbReference type="AlphaFoldDB" id="A0A5B8NMW2"/>
<comment type="cofactor">
    <cofactor evidence="1">
        <name>Ca(2+)</name>
        <dbReference type="ChEBI" id="CHEBI:29108"/>
    </cofactor>
</comment>
<sequence>MQSCRRGVFISILGVSVSLLVLFTVAIVFWLVLSLLPSDAIADELASREQSQTVTERQHHNSIGNLENDVLYYIVVDRFYDADPRNNVPEFAFEGNSSNPQKQGYNEMNKLLLRHTYDPSHRYMGMYWGGDLEGVIQRLDYLENLGVTKLMLSPIQDNSNGLFYHPDIKTYLYREKDETVEDDFYRHLSTPYHGYWTKDWFEIDEHFRSPDDEGRDRYRVFRELLNEAGKRGIGVILDLTMNQTAPGHTSTEPPNLGAGGFLFGESWFADNGDVYRHGERVAVHWDPKTGERDPQGWFHEPKIIWDFDTASKELIEEGQISGGMPDLNQDAPPVKRYLLEAAKFWLTFNEENYPIAGFRLDAVKHINERFWQEFEDYVLSINPDAVLLGEYFGGGYRAEASIDFLEATNHITHYDFNLSEAARRFFSCDRGWDGRTYILRETTLGRKGTYYNYNALERFLHWVFNPAETLEIPTASLDAIPDDEAKGWVTFVENHDKPRLKSYYPDVSDEAYKSLIEFQFTARGVPLIMYGAETALGIPYHPEHKGLFGVGGDPFNRPMMIWPGREGWKEDIYQTTKRMAHLRQDYPVLRYGTTRYLFPEGASKKEDIFMLREASEEGLRDNRPRVLYAYSTAGGEFSIPLEDDLKTGKLIDTGEEISLEGGTLTVSLQPEESQVFVLN</sequence>
<dbReference type="GO" id="GO:0016740">
    <property type="term" value="F:transferase activity"/>
    <property type="evidence" value="ECO:0007669"/>
    <property type="project" value="UniProtKB-KW"/>
</dbReference>
<dbReference type="GO" id="GO:0005975">
    <property type="term" value="P:carbohydrate metabolic process"/>
    <property type="evidence" value="ECO:0007669"/>
    <property type="project" value="InterPro"/>
</dbReference>
<keyword evidence="4" id="KW-0812">Transmembrane</keyword>
<feature type="domain" description="Glycosyl hydrolase family 13 catalytic" evidence="5">
    <location>
        <begin position="73"/>
        <end position="583"/>
    </location>
</feature>
<keyword evidence="2" id="KW-0479">Metal-binding</keyword>
<evidence type="ECO:0000256" key="3">
    <source>
        <dbReference type="ARBA" id="ARBA00022729"/>
    </source>
</evidence>
<evidence type="ECO:0000313" key="7">
    <source>
        <dbReference type="Proteomes" id="UP000318453"/>
    </source>
</evidence>
<dbReference type="PANTHER" id="PTHR10357">
    <property type="entry name" value="ALPHA-AMYLASE FAMILY MEMBER"/>
    <property type="match status" value="1"/>
</dbReference>
<dbReference type="EMBL" id="CP042326">
    <property type="protein sequence ID" value="QDZ40404.1"/>
    <property type="molecule type" value="Genomic_DNA"/>
</dbReference>
<dbReference type="SUPFAM" id="SSF51445">
    <property type="entry name" value="(Trans)glycosidases"/>
    <property type="match status" value="1"/>
</dbReference>
<evidence type="ECO:0000256" key="2">
    <source>
        <dbReference type="ARBA" id="ARBA00022723"/>
    </source>
</evidence>
<dbReference type="Pfam" id="PF00128">
    <property type="entry name" value="Alpha-amylase"/>
    <property type="match status" value="1"/>
</dbReference>
<keyword evidence="7" id="KW-1185">Reference proteome</keyword>
<dbReference type="KEGG" id="enn:FRE64_10820"/>
<dbReference type="OrthoDB" id="9805159at2"/>
<protein>
    <submittedName>
        <fullName evidence="6">Cyclomaltodextrin glucanotransferase</fullName>
    </submittedName>
</protein>
<keyword evidence="4" id="KW-0472">Membrane</keyword>
<dbReference type="InterPro" id="IPR017853">
    <property type="entry name" value="GH"/>
</dbReference>